<proteinExistence type="inferred from homology"/>
<evidence type="ECO:0000256" key="1">
    <source>
        <dbReference type="ARBA" id="ARBA00004389"/>
    </source>
</evidence>
<accession>A0A3Q3VYP1</accession>
<dbReference type="InterPro" id="IPR040039">
    <property type="entry name" value="PIGX"/>
</dbReference>
<evidence type="ECO:0000256" key="5">
    <source>
        <dbReference type="ARBA" id="ARBA00022692"/>
    </source>
</evidence>
<feature type="chain" id="PRO_5025084997" description="Phosphatidylinositol-glycan biosynthesis class X protein" evidence="10">
    <location>
        <begin position="18"/>
        <end position="252"/>
    </location>
</feature>
<dbReference type="OMA" id="ALSKYMW"/>
<dbReference type="GO" id="GO:0006506">
    <property type="term" value="P:GPI anchor biosynthetic process"/>
    <property type="evidence" value="ECO:0007669"/>
    <property type="project" value="UniProtKB-UniPathway"/>
</dbReference>
<dbReference type="Pfam" id="PF08320">
    <property type="entry name" value="PIG-X"/>
    <property type="match status" value="1"/>
</dbReference>
<evidence type="ECO:0000256" key="10">
    <source>
        <dbReference type="RuleBase" id="RU366056"/>
    </source>
</evidence>
<keyword evidence="12" id="KW-1185">Reference proteome</keyword>
<dbReference type="InterPro" id="IPR013233">
    <property type="entry name" value="PIG-X/PBN1"/>
</dbReference>
<dbReference type="GO" id="GO:0005789">
    <property type="term" value="C:endoplasmic reticulum membrane"/>
    <property type="evidence" value="ECO:0007669"/>
    <property type="project" value="UniProtKB-SubCell"/>
</dbReference>
<keyword evidence="6 10" id="KW-0256">Endoplasmic reticulum</keyword>
<name>A0A3Q3VYP1_MOLML</name>
<dbReference type="Proteomes" id="UP000261620">
    <property type="component" value="Unplaced"/>
</dbReference>
<feature type="signal peptide" evidence="10">
    <location>
        <begin position="1"/>
        <end position="17"/>
    </location>
</feature>
<keyword evidence="5 10" id="KW-0812">Transmembrane</keyword>
<keyword evidence="9" id="KW-0325">Glycoprotein</keyword>
<evidence type="ECO:0000256" key="8">
    <source>
        <dbReference type="ARBA" id="ARBA00023136"/>
    </source>
</evidence>
<dbReference type="Ensembl" id="ENSMMOT00000004293.1">
    <property type="protein sequence ID" value="ENSMMOP00000004217.1"/>
    <property type="gene ID" value="ENSMMOG00000003376.1"/>
</dbReference>
<evidence type="ECO:0000256" key="3">
    <source>
        <dbReference type="ARBA" id="ARBA00010345"/>
    </source>
</evidence>
<reference evidence="11" key="2">
    <citation type="submission" date="2025-09" db="UniProtKB">
        <authorList>
            <consortium name="Ensembl"/>
        </authorList>
    </citation>
    <scope>IDENTIFICATION</scope>
</reference>
<reference evidence="11" key="1">
    <citation type="submission" date="2025-08" db="UniProtKB">
        <authorList>
            <consortium name="Ensembl"/>
        </authorList>
    </citation>
    <scope>IDENTIFICATION</scope>
</reference>
<evidence type="ECO:0000256" key="7">
    <source>
        <dbReference type="ARBA" id="ARBA00022989"/>
    </source>
</evidence>
<comment type="pathway">
    <text evidence="2 10">Glycolipid biosynthesis; glycosylphosphatidylinositol-anchor biosynthesis.</text>
</comment>
<dbReference type="UniPathway" id="UPA00196"/>
<evidence type="ECO:0000256" key="9">
    <source>
        <dbReference type="ARBA" id="ARBA00023180"/>
    </source>
</evidence>
<sequence>MYFVLLSVLAYLSTCHCLIEDGKVDENHCVRLKELLDSSSVSLEITKKGFHREVVTTVELSLDALSGVRVMLVHRWPRGVYLDPYQLASLSDHSDWQILLDSAIDLEVPAHKTSGFVTYVYPSPLRPTSRLLRVTLPIHGRYHEPTFDEKRFTSVNIEPPDLLCLNVNLCSFLGVEFNNFKPHTVLDAPCSPDNSSTCPWVRVHHQQKQGPVCLQFPVGDGSLVTPVCAGTLLVTMICCVALSKYMWEHRIV</sequence>
<comment type="function">
    <text evidence="10">Stabilizing subunit of the glycosylphosphatidylinositol-mannosyltransferase I complex which catalyzes the transfer of the first mannose, via an alpha-1,4 bond from a dolichol-phosphate-mannose (Dol-P-Man) to the glucosaminyl acyl phosphatidylinositol (GlcN-(acyl)PI) intermediate to generate alpha-D-Man-(1-&gt;4)-alpha-D-GlcN-(1-&gt;6)-(1-radyl,2-acyl-sn-glycero-3-phospho)-2-acyl-inositol and participates in the sixth step of the glycosylphosphatidylinositol-anchor biosynthesis. Probably acts by stabilizing the mannosyltransferase PIGM.</text>
</comment>
<dbReference type="STRING" id="94237.ENSMMOP00000004217"/>
<dbReference type="PANTHER" id="PTHR28650:SF1">
    <property type="entry name" value="PHOSPHATIDYLINOSITOL-GLYCAN BIOSYNTHESIS CLASS X PROTEIN"/>
    <property type="match status" value="1"/>
</dbReference>
<dbReference type="SMART" id="SM00780">
    <property type="entry name" value="PIG-X"/>
    <property type="match status" value="1"/>
</dbReference>
<keyword evidence="8 10" id="KW-0472">Membrane</keyword>
<evidence type="ECO:0000256" key="6">
    <source>
        <dbReference type="ARBA" id="ARBA00022824"/>
    </source>
</evidence>
<evidence type="ECO:0000313" key="12">
    <source>
        <dbReference type="Proteomes" id="UP000261620"/>
    </source>
</evidence>
<evidence type="ECO:0000256" key="2">
    <source>
        <dbReference type="ARBA" id="ARBA00004687"/>
    </source>
</evidence>
<protein>
    <recommendedName>
        <fullName evidence="10">Phosphatidylinositol-glycan biosynthesis class X protein</fullName>
    </recommendedName>
</protein>
<feature type="transmembrane region" description="Helical" evidence="10">
    <location>
        <begin position="223"/>
        <end position="247"/>
    </location>
</feature>
<keyword evidence="7 10" id="KW-1133">Transmembrane helix</keyword>
<comment type="subcellular location">
    <subcellularLocation>
        <location evidence="1 10">Endoplasmic reticulum membrane</location>
        <topology evidence="1 10">Single-pass membrane protein</topology>
    </subcellularLocation>
</comment>
<evidence type="ECO:0000313" key="11">
    <source>
        <dbReference type="Ensembl" id="ENSMMOP00000004217.1"/>
    </source>
</evidence>
<dbReference type="AlphaFoldDB" id="A0A3Q3VYP1"/>
<comment type="similarity">
    <text evidence="3 10">Belongs to the PIGX family.</text>
</comment>
<evidence type="ECO:0000256" key="4">
    <source>
        <dbReference type="ARBA" id="ARBA00022502"/>
    </source>
</evidence>
<keyword evidence="4 10" id="KW-0337">GPI-anchor biosynthesis</keyword>
<organism evidence="11 12">
    <name type="scientific">Mola mola</name>
    <name type="common">Ocean sunfish</name>
    <name type="synonym">Tetraodon mola</name>
    <dbReference type="NCBI Taxonomy" id="94237"/>
    <lineage>
        <taxon>Eukaryota</taxon>
        <taxon>Metazoa</taxon>
        <taxon>Chordata</taxon>
        <taxon>Craniata</taxon>
        <taxon>Vertebrata</taxon>
        <taxon>Euteleostomi</taxon>
        <taxon>Actinopterygii</taxon>
        <taxon>Neopterygii</taxon>
        <taxon>Teleostei</taxon>
        <taxon>Neoteleostei</taxon>
        <taxon>Acanthomorphata</taxon>
        <taxon>Eupercaria</taxon>
        <taxon>Tetraodontiformes</taxon>
        <taxon>Molidae</taxon>
        <taxon>Mola</taxon>
    </lineage>
</organism>
<dbReference type="PANTHER" id="PTHR28650">
    <property type="entry name" value="PHOSPHATIDYLINOSITOL-GLYCAN BIOSYNTHESIS CLASS X PROTEIN"/>
    <property type="match status" value="1"/>
</dbReference>
<keyword evidence="10" id="KW-0732">Signal</keyword>